<dbReference type="AlphaFoldDB" id="A0A8J2NQN9"/>
<protein>
    <submittedName>
        <fullName evidence="1">Uncharacterized protein</fullName>
    </submittedName>
</protein>
<dbReference type="EMBL" id="CAJVCH010050995">
    <property type="protein sequence ID" value="CAG7718113.1"/>
    <property type="molecule type" value="Genomic_DNA"/>
</dbReference>
<gene>
    <name evidence="1" type="ORF">AFUS01_LOCUS7534</name>
</gene>
<dbReference type="PANTHER" id="PTHR22955">
    <property type="entry name" value="RETROTRANSPOSON"/>
    <property type="match status" value="1"/>
</dbReference>
<accession>A0A8J2NQN9</accession>
<keyword evidence="2" id="KW-1185">Reference proteome</keyword>
<proteinExistence type="predicted"/>
<evidence type="ECO:0000313" key="2">
    <source>
        <dbReference type="Proteomes" id="UP000708208"/>
    </source>
</evidence>
<dbReference type="Proteomes" id="UP000708208">
    <property type="component" value="Unassembled WGS sequence"/>
</dbReference>
<name>A0A8J2NQN9_9HEXA</name>
<sequence>MHAFTDSTTVLSWIANHPKKWHTFVANRVNETQQVLPFEFWHHFSSHDNAADCASRGIQSSDLTNHALWWHGHTWLQVPDYSFSSPRCNDECALTEARKDVMAHHVSLDISLLDRFSSLTKLKRKFTLLSFVGFDLYKEITLHRKFYPVSPEIESR</sequence>
<dbReference type="PANTHER" id="PTHR22955:SF77">
    <property type="entry name" value="ASPARTIC PUTATIVE DOMAIN-CONTAINING PROTEIN-RELATED"/>
    <property type="match status" value="1"/>
</dbReference>
<reference evidence="1" key="1">
    <citation type="submission" date="2021-06" db="EMBL/GenBank/DDBJ databases">
        <authorList>
            <person name="Hodson N. C."/>
            <person name="Mongue J. A."/>
            <person name="Jaron S. K."/>
        </authorList>
    </citation>
    <scope>NUCLEOTIDE SEQUENCE</scope>
</reference>
<dbReference type="OrthoDB" id="8051532at2759"/>
<organism evidence="1 2">
    <name type="scientific">Allacma fusca</name>
    <dbReference type="NCBI Taxonomy" id="39272"/>
    <lineage>
        <taxon>Eukaryota</taxon>
        <taxon>Metazoa</taxon>
        <taxon>Ecdysozoa</taxon>
        <taxon>Arthropoda</taxon>
        <taxon>Hexapoda</taxon>
        <taxon>Collembola</taxon>
        <taxon>Symphypleona</taxon>
        <taxon>Sminthuridae</taxon>
        <taxon>Allacma</taxon>
    </lineage>
</organism>
<comment type="caution">
    <text evidence="1">The sequence shown here is derived from an EMBL/GenBank/DDBJ whole genome shotgun (WGS) entry which is preliminary data.</text>
</comment>
<evidence type="ECO:0000313" key="1">
    <source>
        <dbReference type="EMBL" id="CAG7718113.1"/>
    </source>
</evidence>